<evidence type="ECO:0000313" key="7">
    <source>
        <dbReference type="Proteomes" id="UP000239250"/>
    </source>
</evidence>
<dbReference type="EMBL" id="CP024963">
    <property type="protein sequence ID" value="ATZ17441.1"/>
    <property type="molecule type" value="Genomic_DNA"/>
</dbReference>
<dbReference type="InterPro" id="IPR000119">
    <property type="entry name" value="Hist_DNA-bd"/>
</dbReference>
<dbReference type="PRINTS" id="PR01727">
    <property type="entry name" value="DNABINDINGHU"/>
</dbReference>
<evidence type="ECO:0000313" key="5">
    <source>
        <dbReference type="EMBL" id="AVP49252.1"/>
    </source>
</evidence>
<dbReference type="KEGG" id="elj:ELUMI_v1c07190"/>
<dbReference type="InterPro" id="IPR010992">
    <property type="entry name" value="IHF-like_DNA-bd_dom_sf"/>
</dbReference>
<keyword evidence="2 4" id="KW-0238">DNA-binding</keyword>
<gene>
    <name evidence="4" type="primary">hupB</name>
    <name evidence="5" type="ORF">C5T88_01495</name>
    <name evidence="4" type="ORF">ELUMI_v1c07190</name>
</gene>
<dbReference type="SMART" id="SM00411">
    <property type="entry name" value="BHL"/>
    <property type="match status" value="1"/>
</dbReference>
<evidence type="ECO:0000256" key="2">
    <source>
        <dbReference type="ARBA" id="ARBA00023125"/>
    </source>
</evidence>
<dbReference type="RefSeq" id="WP_025734568.1">
    <property type="nucleotide sequence ID" value="NZ_CP024963.1"/>
</dbReference>
<dbReference type="Gene3D" id="4.10.520.10">
    <property type="entry name" value="IHF-like DNA-binding proteins"/>
    <property type="match status" value="1"/>
</dbReference>
<dbReference type="OrthoDB" id="9799835at2"/>
<evidence type="ECO:0000256" key="3">
    <source>
        <dbReference type="RuleBase" id="RU003939"/>
    </source>
</evidence>
<dbReference type="Proteomes" id="UP000232063">
    <property type="component" value="Chromosome"/>
</dbReference>
<dbReference type="EMBL" id="CP027019">
    <property type="protein sequence ID" value="AVP49252.1"/>
    <property type="molecule type" value="Genomic_DNA"/>
</dbReference>
<evidence type="ECO:0000256" key="1">
    <source>
        <dbReference type="ARBA" id="ARBA00023067"/>
    </source>
</evidence>
<dbReference type="Proteomes" id="UP000239250">
    <property type="component" value="Chromosome"/>
</dbReference>
<comment type="similarity">
    <text evidence="3">Belongs to the bacterial histone-like protein family.</text>
</comment>
<evidence type="ECO:0000313" key="6">
    <source>
        <dbReference type="Proteomes" id="UP000232063"/>
    </source>
</evidence>
<dbReference type="GO" id="GO:0030527">
    <property type="term" value="F:structural constituent of chromatin"/>
    <property type="evidence" value="ECO:0007669"/>
    <property type="project" value="InterPro"/>
</dbReference>
<name>A0A2K8NXG7_9MOLU</name>
<reference evidence="5" key="2">
    <citation type="journal article" date="2018" name="Elife">
        <title>Firefly genomes illuminate parallel origins of bioluminescence in beetles.</title>
        <authorList>
            <person name="Fallon T.R."/>
            <person name="Lower S.E."/>
            <person name="Chang C.H."/>
            <person name="Bessho-Uehara M."/>
            <person name="Martin G.J."/>
            <person name="Bewick A.J."/>
            <person name="Behringer M."/>
            <person name="Debat H.J."/>
            <person name="Wong I."/>
            <person name="Day J.C."/>
            <person name="Suvorov A."/>
            <person name="Silva C.J."/>
            <person name="Stanger-Hall K.F."/>
            <person name="Hall D.W."/>
            <person name="Schmitz R.J."/>
            <person name="Nelson D.R."/>
            <person name="Lewis S.M."/>
            <person name="Shigenobu S."/>
            <person name="Bybee S.M."/>
            <person name="Larracuente A.M."/>
            <person name="Oba Y."/>
            <person name="Weng J.K."/>
        </authorList>
    </citation>
    <scope>NUCLEOTIDE SEQUENCE</scope>
    <source>
        <strain evidence="5">NJ-2016</strain>
    </source>
</reference>
<dbReference type="GO" id="GO:0030261">
    <property type="term" value="P:chromosome condensation"/>
    <property type="evidence" value="ECO:0007669"/>
    <property type="project" value="UniProtKB-KW"/>
</dbReference>
<proteinExistence type="inferred from homology"/>
<evidence type="ECO:0000313" key="4">
    <source>
        <dbReference type="EMBL" id="ATZ17441.1"/>
    </source>
</evidence>
<keyword evidence="6" id="KW-1185">Reference proteome</keyword>
<dbReference type="PANTHER" id="PTHR33175">
    <property type="entry name" value="DNA-BINDING PROTEIN HU"/>
    <property type="match status" value="1"/>
</dbReference>
<organism evidence="4 6">
    <name type="scientific">Williamsoniiplasma luminosum</name>
    <dbReference type="NCBI Taxonomy" id="214888"/>
    <lineage>
        <taxon>Bacteria</taxon>
        <taxon>Bacillati</taxon>
        <taxon>Mycoplasmatota</taxon>
        <taxon>Mollicutes</taxon>
        <taxon>Entomoplasmatales</taxon>
        <taxon>Williamsoniiplasma</taxon>
    </lineage>
</organism>
<dbReference type="Pfam" id="PF00216">
    <property type="entry name" value="Bac_DNA_binding"/>
    <property type="match status" value="1"/>
</dbReference>
<dbReference type="GO" id="GO:0005829">
    <property type="term" value="C:cytosol"/>
    <property type="evidence" value="ECO:0007669"/>
    <property type="project" value="TreeGrafter"/>
</dbReference>
<protein>
    <submittedName>
        <fullName evidence="4">DNA-binding protein HU-beta</fullName>
    </submittedName>
    <submittedName>
        <fullName evidence="5">HU family DNA-binding protein</fullName>
    </submittedName>
</protein>
<dbReference type="PANTHER" id="PTHR33175:SF3">
    <property type="entry name" value="DNA-BINDING PROTEIN HU-BETA"/>
    <property type="match status" value="1"/>
</dbReference>
<sequence length="90" mass="9809">MTKKEIAEIVINTENLSKAQSERIITLIFDEIAKSLKSGEEVSIANFGKFSVAARDAREGINPATKAKITIAASKSAKFKQAKQLKESLN</sequence>
<keyword evidence="1" id="KW-0226">DNA condensation</keyword>
<reference evidence="4 6" key="1">
    <citation type="submission" date="2017-11" db="EMBL/GenBank/DDBJ databases">
        <title>Genome sequence of Entomoplasma luminosum PIMN-1 (ATCC 49195).</title>
        <authorList>
            <person name="Lo W.-S."/>
            <person name="Gasparich G.E."/>
            <person name="Kuo C.-H."/>
        </authorList>
    </citation>
    <scope>NUCLEOTIDE SEQUENCE [LARGE SCALE GENOMIC DNA]</scope>
    <source>
        <strain evidence="4 6">PIMN-1</strain>
    </source>
</reference>
<accession>A0A2K8NXG7</accession>
<dbReference type="AlphaFoldDB" id="A0A2K8NXG7"/>
<dbReference type="GO" id="GO:0003677">
    <property type="term" value="F:DNA binding"/>
    <property type="evidence" value="ECO:0007669"/>
    <property type="project" value="UniProtKB-KW"/>
</dbReference>
<dbReference type="SUPFAM" id="SSF47729">
    <property type="entry name" value="IHF-like DNA-binding proteins"/>
    <property type="match status" value="1"/>
</dbReference>
<reference evidence="7" key="3">
    <citation type="submission" date="2018-02" db="EMBL/GenBank/DDBJ databases">
        <title>Firefly genomes illuminate parallel origins of bioluminescence in beetles.</title>
        <authorList>
            <person name="Fallon T.R."/>
            <person name="Lower S.E.S."/>
            <person name="Behringer M."/>
            <person name="Weng J.-K."/>
        </authorList>
    </citation>
    <scope>NUCLEOTIDE SEQUENCE [LARGE SCALE GENOMIC DNA]</scope>
</reference>
<dbReference type="CDD" id="cd13831">
    <property type="entry name" value="HU"/>
    <property type="match status" value="1"/>
</dbReference>